<comment type="cofactor">
    <cofactor evidence="1">
        <name>pantetheine 4'-phosphate</name>
        <dbReference type="ChEBI" id="CHEBI:47942"/>
    </cofactor>
</comment>
<dbReference type="PANTHER" id="PTHR45527">
    <property type="entry name" value="NONRIBOSOMAL PEPTIDE SYNTHETASE"/>
    <property type="match status" value="1"/>
</dbReference>
<dbReference type="NCBIfam" id="TIGR01733">
    <property type="entry name" value="AA-adenyl-dom"/>
    <property type="match status" value="2"/>
</dbReference>
<evidence type="ECO:0000256" key="5">
    <source>
        <dbReference type="ARBA" id="ARBA00023194"/>
    </source>
</evidence>
<proteinExistence type="inferred from homology"/>
<dbReference type="FunFam" id="3.40.50.980:FF:000001">
    <property type="entry name" value="Non-ribosomal peptide synthetase"/>
    <property type="match status" value="2"/>
</dbReference>
<dbReference type="EMBL" id="FXTI01000004">
    <property type="protein sequence ID" value="SMO63583.1"/>
    <property type="molecule type" value="Genomic_DNA"/>
</dbReference>
<keyword evidence="9" id="KW-1185">Reference proteome</keyword>
<dbReference type="Gene3D" id="3.30.559.30">
    <property type="entry name" value="Nonribosomal peptide synthetase, condensation domain"/>
    <property type="match status" value="2"/>
</dbReference>
<dbReference type="InterPro" id="IPR010071">
    <property type="entry name" value="AA_adenyl_dom"/>
</dbReference>
<evidence type="ECO:0000259" key="6">
    <source>
        <dbReference type="PROSITE" id="PS50075"/>
    </source>
</evidence>
<dbReference type="Gene3D" id="3.30.300.30">
    <property type="match status" value="2"/>
</dbReference>
<dbReference type="SUPFAM" id="SSF47336">
    <property type="entry name" value="ACP-like"/>
    <property type="match status" value="2"/>
</dbReference>
<gene>
    <name evidence="8" type="ORF">SAMN06264849_104242</name>
</gene>
<dbReference type="GO" id="GO:0005829">
    <property type="term" value="C:cytosol"/>
    <property type="evidence" value="ECO:0007669"/>
    <property type="project" value="TreeGrafter"/>
</dbReference>
<dbReference type="FunFam" id="3.30.300.30:FF:000010">
    <property type="entry name" value="Enterobactin synthetase component F"/>
    <property type="match status" value="2"/>
</dbReference>
<dbReference type="Pfam" id="PF00668">
    <property type="entry name" value="Condensation"/>
    <property type="match status" value="2"/>
</dbReference>
<dbReference type="PROSITE" id="PS50254">
    <property type="entry name" value="REL_2"/>
    <property type="match status" value="1"/>
</dbReference>
<dbReference type="InterPro" id="IPR045851">
    <property type="entry name" value="AMP-bd_C_sf"/>
</dbReference>
<feature type="domain" description="Carrier" evidence="6">
    <location>
        <begin position="2029"/>
        <end position="2104"/>
    </location>
</feature>
<sequence>MNYLSKENVQGIVELSLIQKEMLDGNTFTQVVYTLRDRLHRDCLREAWEETVAEHPSLRSVFRTLKNRIVQVLLKQRPIAMEWQDLCGLKEEEKQARFQSLANRHREPIKFDQGPLIRLAVCRWDDERMLLLWTHHPLCMDDNSRDMIVNEWLARAKGMEQTIPQRRLYQDYLKWEAGQDGMPAKQYWTEKLADWEPAPMLETMNQALENGTNLRCRTLLSKGLSRQLEEVAKQYNVSSEAVTLASWFLLLNVYSGEESVSCGATVPGRPDSCEGAELIIGPLSHALPMRTVLAADQRVDELLLSTQQQWENLNTFGYIPNETVRKYGGFREDTDLFDSLVTVRHKAEGDSGNPQLLCRAGQEQVEVIVSIGSQWEIECFQPGNGSLQSLERLQQHFIRMLTNIAEHPSAQLRELILLSNEERQLIQEQINQTKLAVPSLNRIAHQVIEDQVEKRPHAIAAVCGMESVTYAELNQRANQLAHWLREQGFGRDDLAALLAERSIEMLVGILGILKAGGAYVPLDSAHPDSRLLTILENSGAKMILTESRWQSRSLELSSALLQAPVVFSLNKGDGRCADIDGLTSYPAQNPELVNQQGDLANVFFTSGSTGQPKGAMVEHVGMLNHLYAKIHLLGLNENSVVAQNASHCFDISVWQFLAPLMTGGRVVIYGNDTATDPRALFRSVQRDGVTVLEMVPAMIEMLLHEAGDYEPKQRLLPQLQYMISTGEGLPVSLCRKWLKAYPNVKVVNTYGATECSDDTVHEVISGSYPHDDHSHVALGTSIPNMQHYLLDPWQRPVPVGCVGEVYITGIGVGRGYLNDPERTAEAYLKNPFSDGLGERMYKTGDLARITPDGRMVFISRADFQVKVRGYRIELGEIESVLLRHQAVRQCLTLVRPDQGGNNRILAYMVLNESVEEHKLREYLETHLPEYMVPEHLMILESMPLNRNGKVDRKALPDPDASGRSTTVYIPPRDDWEKALVKIWQDVLEVDKIGIDDNFFDLGGHSLKTIQIRSRIKELLGVEMVLKDLFDNQTIRELAPVLKASQTDQDDMEKNLIPQIEKAAFYPMSHAQRRLFLLNRLEPENRSYNMPVAIQLKGVLDVEAVQEAFRLLLDRHEGLRTTFTVYDGQPVQRVEDAISWECPYEDLSNKDENAQQQWMKAVEREEAERDFDLERGPLFRARLFKLAEECHVLWMNMHHIIGDFWSWQVLIRDFATLYDALHEGKTPSLPPLTIQYKDYASWQNDRLKRGMLAEAESYWLEQFSGDLPVLDLPTDHPRPSMQTFSASEVTFTLAPERLERMKMLAQEQGATLFITLLSAVGAFLSKMSGQKDLVIGTPEAGRGQVELENLIGFFVNTLPLRLDVHSEQTFREWLQHCKQVALDGYTHHEYPFDQLVEKLKPERDLSRSPIFSVMFQLDQRSVEVSSNRLDLHLLPIETRMIQFDLNIVCAETESGLDIRFQFRTDLFQEETMNRWLEQFVVMMDAILENPMKKIVELPLLTDQQRHQLLAEWNETKVDAPETLIHERFAAIAQQKPDHIAVESDGATFTYQELDERSERLAHFLRSQGVGPDVRVGICMERSVEMLVGLFGILKAGGAYVPIDPAHPQERLTFLLADSAVSLLLTQERLLARFSQVNGQVVCLDRDASRIASTVDGPPPSRVGADNLAYMIYTSGSTGTPKGVLIPHRGLSNYLTWALDAYEVEKGIGSIVSTSLAFDATITSLFLPLLAGGRVILLREGEEVEQLSQELRKRRNVSLLKITPTHLQLLSQQLSPEELSGRVRTVVIGGEALLGEHIAFWKQAAPETRLINEYGPTETVVGCAVYEAVEATDRPVPIGRPIANMQLYVLDEFMQPVPIGVQGELYIGGIALADGYHNRPELTAERFVPHPFSNQPGDRLYKTGDMVRYLSDGNLEYMGRVDDQVKVRGYRIEPGEIEAVLLQHSRVAEATVILREDTPGDQRLVAYVTVSEGNEWNARDVQQHLAKRLPSYMVPSATVVLDELPLNVNGKVDHRQLPSPDHATLHDTYAPPRDMNELGMVQIWEDLLHIKPIGIYDNFFAIGGNSLKALQLLNGIREQFGVEIPMTTLFQKPTIAELCVYLKGQTEMNSDSCLIQLQQGNGSHPPLICIHPQGGGVLPYVHLVQALGPQEAVYGLQAVGYESDAQPLTSIEAMAERYLEEIRRVVPKGPYRLLGWSFGGTVAYEMARKLENAGEQVDFIGLLDVHPLDRPGEVSEEFTEQDAMTYFATLFDLHSDQFAGMDREEGLVLLLEHAKERGDLPPGMTIDSMQRKVDVLIACGQAATNYQYRGPIGSDLYLFRVNNVSNHGHELVRPEEWTPRTTGEVHVFHVPGDHMTMGEPPNVEELAQRMKSVLSWEKASPLSGGEG</sequence>
<dbReference type="GO" id="GO:0003677">
    <property type="term" value="F:DNA binding"/>
    <property type="evidence" value="ECO:0007669"/>
    <property type="project" value="InterPro"/>
</dbReference>
<dbReference type="InterPro" id="IPR020845">
    <property type="entry name" value="AMP-binding_CS"/>
</dbReference>
<dbReference type="FunFam" id="1.10.1200.10:FF:000005">
    <property type="entry name" value="Nonribosomal peptide synthetase 1"/>
    <property type="match status" value="2"/>
</dbReference>
<evidence type="ECO:0000256" key="3">
    <source>
        <dbReference type="ARBA" id="ARBA00022450"/>
    </source>
</evidence>
<dbReference type="GO" id="GO:0003824">
    <property type="term" value="F:catalytic activity"/>
    <property type="evidence" value="ECO:0007669"/>
    <property type="project" value="InterPro"/>
</dbReference>
<dbReference type="FunFam" id="3.30.559.10:FF:000012">
    <property type="entry name" value="Non-ribosomal peptide synthetase"/>
    <property type="match status" value="1"/>
</dbReference>
<keyword evidence="4" id="KW-0597">Phosphoprotein</keyword>
<dbReference type="SMART" id="SM00824">
    <property type="entry name" value="PKS_TE"/>
    <property type="match status" value="1"/>
</dbReference>
<dbReference type="CDD" id="cd19531">
    <property type="entry name" value="LCL_NRPS-like"/>
    <property type="match status" value="1"/>
</dbReference>
<evidence type="ECO:0000256" key="1">
    <source>
        <dbReference type="ARBA" id="ARBA00001957"/>
    </source>
</evidence>
<dbReference type="InterPro" id="IPR006162">
    <property type="entry name" value="Ppantetheine_attach_site"/>
</dbReference>
<dbReference type="PROSITE" id="PS50075">
    <property type="entry name" value="CARRIER"/>
    <property type="match status" value="2"/>
</dbReference>
<dbReference type="Proteomes" id="UP000315636">
    <property type="component" value="Unassembled WGS sequence"/>
</dbReference>
<dbReference type="InterPro" id="IPR029058">
    <property type="entry name" value="AB_hydrolase_fold"/>
</dbReference>
<dbReference type="GO" id="GO:0008610">
    <property type="term" value="P:lipid biosynthetic process"/>
    <property type="evidence" value="ECO:0007669"/>
    <property type="project" value="UniProtKB-ARBA"/>
</dbReference>
<organism evidence="8 9">
    <name type="scientific">Melghirimyces algeriensis</name>
    <dbReference type="NCBI Taxonomy" id="910412"/>
    <lineage>
        <taxon>Bacteria</taxon>
        <taxon>Bacillati</taxon>
        <taxon>Bacillota</taxon>
        <taxon>Bacilli</taxon>
        <taxon>Bacillales</taxon>
        <taxon>Thermoactinomycetaceae</taxon>
        <taxon>Melghirimyces</taxon>
    </lineage>
</organism>
<dbReference type="NCBIfam" id="NF003417">
    <property type="entry name" value="PRK04813.1"/>
    <property type="match status" value="2"/>
</dbReference>
<evidence type="ECO:0000256" key="2">
    <source>
        <dbReference type="ARBA" id="ARBA00006432"/>
    </source>
</evidence>
<keyword evidence="3" id="KW-0596">Phosphopantetheine</keyword>
<dbReference type="Gene3D" id="3.30.559.10">
    <property type="entry name" value="Chloramphenicol acetyltransferase-like domain"/>
    <property type="match status" value="2"/>
</dbReference>
<dbReference type="InterPro" id="IPR011539">
    <property type="entry name" value="RHD_DNA_bind_dom"/>
</dbReference>
<evidence type="ECO:0000313" key="9">
    <source>
        <dbReference type="Proteomes" id="UP000315636"/>
    </source>
</evidence>
<dbReference type="InterPro" id="IPR020802">
    <property type="entry name" value="TesA-like"/>
</dbReference>
<dbReference type="GO" id="GO:0044550">
    <property type="term" value="P:secondary metabolite biosynthetic process"/>
    <property type="evidence" value="ECO:0007669"/>
    <property type="project" value="UniProtKB-ARBA"/>
</dbReference>
<dbReference type="InterPro" id="IPR020806">
    <property type="entry name" value="PKS_PP-bd"/>
</dbReference>
<dbReference type="PROSITE" id="PS00455">
    <property type="entry name" value="AMP_BINDING"/>
    <property type="match status" value="2"/>
</dbReference>
<dbReference type="InterPro" id="IPR009081">
    <property type="entry name" value="PP-bd_ACP"/>
</dbReference>
<protein>
    <submittedName>
        <fullName evidence="8">Amino acid adenylation domain-containing protein</fullName>
    </submittedName>
</protein>
<dbReference type="Pfam" id="PF00501">
    <property type="entry name" value="AMP-binding"/>
    <property type="match status" value="2"/>
</dbReference>
<dbReference type="PANTHER" id="PTHR45527:SF1">
    <property type="entry name" value="FATTY ACID SYNTHASE"/>
    <property type="match status" value="1"/>
</dbReference>
<dbReference type="SUPFAM" id="SSF56801">
    <property type="entry name" value="Acetyl-CoA synthetase-like"/>
    <property type="match status" value="2"/>
</dbReference>
<dbReference type="Gene3D" id="3.40.50.980">
    <property type="match status" value="4"/>
</dbReference>
<evidence type="ECO:0000259" key="7">
    <source>
        <dbReference type="PROSITE" id="PS50254"/>
    </source>
</evidence>
<reference evidence="8 9" key="1">
    <citation type="submission" date="2017-05" db="EMBL/GenBank/DDBJ databases">
        <authorList>
            <person name="Varghese N."/>
            <person name="Submissions S."/>
        </authorList>
    </citation>
    <scope>NUCLEOTIDE SEQUENCE [LARGE SCALE GENOMIC DNA]</scope>
    <source>
        <strain evidence="8 9">DSM 45474</strain>
    </source>
</reference>
<dbReference type="SUPFAM" id="SSF52777">
    <property type="entry name" value="CoA-dependent acyltransferases"/>
    <property type="match status" value="4"/>
</dbReference>
<dbReference type="GO" id="GO:0043041">
    <property type="term" value="P:amino acid activation for nonribosomal peptide biosynthetic process"/>
    <property type="evidence" value="ECO:0007669"/>
    <property type="project" value="TreeGrafter"/>
</dbReference>
<keyword evidence="5" id="KW-0045">Antibiotic biosynthesis</keyword>
<dbReference type="PROSITE" id="PS00012">
    <property type="entry name" value="PHOSPHOPANTETHEINE"/>
    <property type="match status" value="2"/>
</dbReference>
<dbReference type="CDD" id="cd05930">
    <property type="entry name" value="A_NRPS"/>
    <property type="match status" value="2"/>
</dbReference>
<dbReference type="Gene3D" id="2.30.38.10">
    <property type="entry name" value="Luciferase, Domain 3"/>
    <property type="match status" value="2"/>
</dbReference>
<dbReference type="InterPro" id="IPR001031">
    <property type="entry name" value="Thioesterase"/>
</dbReference>
<evidence type="ECO:0000313" key="8">
    <source>
        <dbReference type="EMBL" id="SMO63583.1"/>
    </source>
</evidence>
<dbReference type="Pfam" id="PF00550">
    <property type="entry name" value="PP-binding"/>
    <property type="match status" value="2"/>
</dbReference>
<dbReference type="FunFam" id="2.30.38.10:FF:000001">
    <property type="entry name" value="Non-ribosomal peptide synthetase PvdI"/>
    <property type="match status" value="1"/>
</dbReference>
<dbReference type="InterPro" id="IPR023213">
    <property type="entry name" value="CAT-like_dom_sf"/>
</dbReference>
<dbReference type="InterPro" id="IPR036736">
    <property type="entry name" value="ACP-like_sf"/>
</dbReference>
<dbReference type="GO" id="GO:0031177">
    <property type="term" value="F:phosphopantetheine binding"/>
    <property type="evidence" value="ECO:0007669"/>
    <property type="project" value="InterPro"/>
</dbReference>
<dbReference type="SMART" id="SM00823">
    <property type="entry name" value="PKS_PP"/>
    <property type="match status" value="2"/>
</dbReference>
<dbReference type="Gene3D" id="3.40.50.1820">
    <property type="entry name" value="alpha/beta hydrolase"/>
    <property type="match status" value="1"/>
</dbReference>
<dbReference type="Gene3D" id="1.10.1200.10">
    <property type="entry name" value="ACP-like"/>
    <property type="match status" value="2"/>
</dbReference>
<dbReference type="SUPFAM" id="SSF53474">
    <property type="entry name" value="alpha/beta-Hydrolases"/>
    <property type="match status" value="1"/>
</dbReference>
<dbReference type="GO" id="GO:0003700">
    <property type="term" value="F:DNA-binding transcription factor activity"/>
    <property type="evidence" value="ECO:0007669"/>
    <property type="project" value="InterPro"/>
</dbReference>
<dbReference type="Pfam" id="PF13193">
    <property type="entry name" value="AMP-binding_C"/>
    <property type="match status" value="2"/>
</dbReference>
<dbReference type="InterPro" id="IPR000873">
    <property type="entry name" value="AMP-dep_synth/lig_dom"/>
</dbReference>
<dbReference type="FunFam" id="3.40.50.12780:FF:000012">
    <property type="entry name" value="Non-ribosomal peptide synthetase"/>
    <property type="match status" value="2"/>
</dbReference>
<dbReference type="InterPro" id="IPR001242">
    <property type="entry name" value="Condensation_dom"/>
</dbReference>
<feature type="domain" description="RHD" evidence="7">
    <location>
        <begin position="709"/>
        <end position="921"/>
    </location>
</feature>
<evidence type="ECO:0000256" key="4">
    <source>
        <dbReference type="ARBA" id="ARBA00022553"/>
    </source>
</evidence>
<dbReference type="InterPro" id="IPR025110">
    <property type="entry name" value="AMP-bd_C"/>
</dbReference>
<accession>A0A521CVX7</accession>
<comment type="similarity">
    <text evidence="2">Belongs to the ATP-dependent AMP-binding enzyme family.</text>
</comment>
<dbReference type="GO" id="GO:0017000">
    <property type="term" value="P:antibiotic biosynthetic process"/>
    <property type="evidence" value="ECO:0007669"/>
    <property type="project" value="UniProtKB-KW"/>
</dbReference>
<name>A0A521CVX7_9BACL</name>
<dbReference type="Pfam" id="PF00975">
    <property type="entry name" value="Thioesterase"/>
    <property type="match status" value="1"/>
</dbReference>
<feature type="domain" description="Carrier" evidence="6">
    <location>
        <begin position="970"/>
        <end position="1045"/>
    </location>
</feature>